<dbReference type="EMBL" id="JBHTAT010000001">
    <property type="protein sequence ID" value="MFC7254682.1"/>
    <property type="molecule type" value="Genomic_DNA"/>
</dbReference>
<protein>
    <submittedName>
        <fullName evidence="1">Uncharacterized protein</fullName>
    </submittedName>
</protein>
<evidence type="ECO:0000313" key="2">
    <source>
        <dbReference type="Proteomes" id="UP001596434"/>
    </source>
</evidence>
<organism evidence="1 2">
    <name type="scientific">Haloplanus litoreus</name>
    <dbReference type="NCBI Taxonomy" id="767515"/>
    <lineage>
        <taxon>Archaea</taxon>
        <taxon>Methanobacteriati</taxon>
        <taxon>Methanobacteriota</taxon>
        <taxon>Stenosarchaea group</taxon>
        <taxon>Halobacteria</taxon>
        <taxon>Halobacteriales</taxon>
        <taxon>Haloferacaceae</taxon>
        <taxon>Haloplanus</taxon>
    </lineage>
</organism>
<evidence type="ECO:0000313" key="1">
    <source>
        <dbReference type="EMBL" id="MFC7254682.1"/>
    </source>
</evidence>
<dbReference type="Proteomes" id="UP001596434">
    <property type="component" value="Unassembled WGS sequence"/>
</dbReference>
<gene>
    <name evidence="1" type="ORF">ACFQKE_05090</name>
</gene>
<dbReference type="RefSeq" id="WP_379702881.1">
    <property type="nucleotide sequence ID" value="NZ_JBHTAT010000001.1"/>
</dbReference>
<keyword evidence="2" id="KW-1185">Reference proteome</keyword>
<reference evidence="1 2" key="1">
    <citation type="journal article" date="2019" name="Int. J. Syst. Evol. Microbiol.">
        <title>The Global Catalogue of Microorganisms (GCM) 10K type strain sequencing project: providing services to taxonomists for standard genome sequencing and annotation.</title>
        <authorList>
            <consortium name="The Broad Institute Genomics Platform"/>
            <consortium name="The Broad Institute Genome Sequencing Center for Infectious Disease"/>
            <person name="Wu L."/>
            <person name="Ma J."/>
        </authorList>
    </citation>
    <scope>NUCLEOTIDE SEQUENCE [LARGE SCALE GENOMIC DNA]</scope>
    <source>
        <strain evidence="1 2">GX21</strain>
    </source>
</reference>
<sequence length="96" mass="10910">MALSSLPRVELSHHERLFADRTDRPAFEDGDHEATCYSLSRTSTPNRWIFRRARTRGESVEVEFRGGEVGLLLRVAPPPKSVLIYPWFHSPVGYAG</sequence>
<dbReference type="GeneID" id="96953002"/>
<name>A0ABD5ZVR9_9EURY</name>
<proteinExistence type="predicted"/>
<comment type="caution">
    <text evidence="1">The sequence shown here is derived from an EMBL/GenBank/DDBJ whole genome shotgun (WGS) entry which is preliminary data.</text>
</comment>
<accession>A0ABD5ZVR9</accession>
<dbReference type="AlphaFoldDB" id="A0ABD5ZVR9"/>